<comment type="function">
    <text evidence="8">Aux/IAA proteins are short-lived transcriptional factors that function as repressors of early auxin response genes at low auxin concentrations.</text>
</comment>
<keyword evidence="5 8" id="KW-0804">Transcription</keyword>
<feature type="domain" description="PB1" evidence="9">
    <location>
        <begin position="89"/>
        <end position="178"/>
    </location>
</feature>
<evidence type="ECO:0000256" key="6">
    <source>
        <dbReference type="ARBA" id="ARBA00023242"/>
    </source>
</evidence>
<dbReference type="GO" id="GO:0006355">
    <property type="term" value="P:regulation of DNA-templated transcription"/>
    <property type="evidence" value="ECO:0007669"/>
    <property type="project" value="InterPro"/>
</dbReference>
<dbReference type="PANTHER" id="PTHR31734:SF87">
    <property type="entry name" value="AUXIN-RESPONSIVE PROTEIN IAA5"/>
    <property type="match status" value="1"/>
</dbReference>
<comment type="similarity">
    <text evidence="2 8">Belongs to the Aux/IAA family.</text>
</comment>
<evidence type="ECO:0000256" key="3">
    <source>
        <dbReference type="ARBA" id="ARBA00022491"/>
    </source>
</evidence>
<dbReference type="GO" id="GO:0009734">
    <property type="term" value="P:auxin-activated signaling pathway"/>
    <property type="evidence" value="ECO:0007669"/>
    <property type="project" value="UniProtKB-UniRule"/>
</dbReference>
<accession>A0AAN7GRK3</accession>
<dbReference type="InterPro" id="IPR003311">
    <property type="entry name" value="AUX_IAA"/>
</dbReference>
<dbReference type="InterPro" id="IPR033389">
    <property type="entry name" value="AUX/IAA_dom"/>
</dbReference>
<evidence type="ECO:0000256" key="1">
    <source>
        <dbReference type="ARBA" id="ARBA00004123"/>
    </source>
</evidence>
<keyword evidence="3 8" id="KW-0678">Repressor</keyword>
<keyword evidence="7 8" id="KW-0927">Auxin signaling pathway</keyword>
<evidence type="ECO:0000256" key="5">
    <source>
        <dbReference type="ARBA" id="ARBA00023163"/>
    </source>
</evidence>
<reference evidence="10 11" key="1">
    <citation type="journal article" date="2023" name="Hortic Res">
        <title>Pangenome of water caltrop reveals structural variations and asymmetric subgenome divergence after allopolyploidization.</title>
        <authorList>
            <person name="Zhang X."/>
            <person name="Chen Y."/>
            <person name="Wang L."/>
            <person name="Yuan Y."/>
            <person name="Fang M."/>
            <person name="Shi L."/>
            <person name="Lu R."/>
            <person name="Comes H.P."/>
            <person name="Ma Y."/>
            <person name="Chen Y."/>
            <person name="Huang G."/>
            <person name="Zhou Y."/>
            <person name="Zheng Z."/>
            <person name="Qiu Y."/>
        </authorList>
    </citation>
    <scope>NUCLEOTIDE SEQUENCE [LARGE SCALE GENOMIC DNA]</scope>
    <source>
        <tissue evidence="10">Roots</tissue>
    </source>
</reference>
<dbReference type="Proteomes" id="UP001345219">
    <property type="component" value="Chromosome 20"/>
</dbReference>
<dbReference type="Pfam" id="PF02309">
    <property type="entry name" value="AUX_IAA"/>
    <property type="match status" value="1"/>
</dbReference>
<comment type="caution">
    <text evidence="10">The sequence shown here is derived from an EMBL/GenBank/DDBJ whole genome shotgun (WGS) entry which is preliminary data.</text>
</comment>
<evidence type="ECO:0000256" key="8">
    <source>
        <dbReference type="RuleBase" id="RU004549"/>
    </source>
</evidence>
<evidence type="ECO:0000256" key="4">
    <source>
        <dbReference type="ARBA" id="ARBA00023015"/>
    </source>
</evidence>
<sequence>MEVERGLALVITELRLGLPGADRPSFTTARKEKKRCFTEIVWEGLRSEQEDDRKAPALKSPVIGWPPVCSYRKKNNNFAERDCIEYSKNTCVKVSMDGAIYLRKVDLSLQRGYSGLALALEKLFGCNGIGEDSQVAHGGGEYKLIYEDKDGDWMLVGDVPWEMFTKSCKRLRIMKRSVSKHTGLLQERDFFKGAFLKDE</sequence>
<comment type="subcellular location">
    <subcellularLocation>
        <location evidence="1 8">Nucleus</location>
    </subcellularLocation>
</comment>
<dbReference type="PROSITE" id="PS51745">
    <property type="entry name" value="PB1"/>
    <property type="match status" value="1"/>
</dbReference>
<proteinExistence type="inferred from homology"/>
<gene>
    <name evidence="10" type="ORF">SAY87_026146</name>
</gene>
<dbReference type="SUPFAM" id="SSF54277">
    <property type="entry name" value="CAD &amp; PB1 domains"/>
    <property type="match status" value="1"/>
</dbReference>
<evidence type="ECO:0000256" key="7">
    <source>
        <dbReference type="ARBA" id="ARBA00023294"/>
    </source>
</evidence>
<name>A0AAN7GRK3_9MYRT</name>
<dbReference type="Gene3D" id="3.10.20.90">
    <property type="entry name" value="Phosphatidylinositol 3-kinase Catalytic Subunit, Chain A, domain 1"/>
    <property type="match status" value="1"/>
</dbReference>
<dbReference type="AlphaFoldDB" id="A0AAN7GRK3"/>
<evidence type="ECO:0000313" key="11">
    <source>
        <dbReference type="Proteomes" id="UP001345219"/>
    </source>
</evidence>
<evidence type="ECO:0000259" key="9">
    <source>
        <dbReference type="PROSITE" id="PS51745"/>
    </source>
</evidence>
<dbReference type="GO" id="GO:0005634">
    <property type="term" value="C:nucleus"/>
    <property type="evidence" value="ECO:0007669"/>
    <property type="project" value="UniProtKB-SubCell"/>
</dbReference>
<organism evidence="10 11">
    <name type="scientific">Trapa incisa</name>
    <dbReference type="NCBI Taxonomy" id="236973"/>
    <lineage>
        <taxon>Eukaryota</taxon>
        <taxon>Viridiplantae</taxon>
        <taxon>Streptophyta</taxon>
        <taxon>Embryophyta</taxon>
        <taxon>Tracheophyta</taxon>
        <taxon>Spermatophyta</taxon>
        <taxon>Magnoliopsida</taxon>
        <taxon>eudicotyledons</taxon>
        <taxon>Gunneridae</taxon>
        <taxon>Pentapetalae</taxon>
        <taxon>rosids</taxon>
        <taxon>malvids</taxon>
        <taxon>Myrtales</taxon>
        <taxon>Lythraceae</taxon>
        <taxon>Trapa</taxon>
    </lineage>
</organism>
<dbReference type="PANTHER" id="PTHR31734">
    <property type="entry name" value="AUXIN-RESPONSIVE PROTEIN IAA17"/>
    <property type="match status" value="1"/>
</dbReference>
<dbReference type="EMBL" id="JAXIOK010000020">
    <property type="protein sequence ID" value="KAK4747109.1"/>
    <property type="molecule type" value="Genomic_DNA"/>
</dbReference>
<dbReference type="InterPro" id="IPR053793">
    <property type="entry name" value="PB1-like"/>
</dbReference>
<evidence type="ECO:0000313" key="10">
    <source>
        <dbReference type="EMBL" id="KAK4747109.1"/>
    </source>
</evidence>
<protein>
    <recommendedName>
        <fullName evidence="8">Auxin-responsive protein</fullName>
    </recommendedName>
</protein>
<evidence type="ECO:0000256" key="2">
    <source>
        <dbReference type="ARBA" id="ARBA00006728"/>
    </source>
</evidence>
<keyword evidence="6 8" id="KW-0539">Nucleus</keyword>
<keyword evidence="4 8" id="KW-0805">Transcription regulation</keyword>
<comment type="subunit">
    <text evidence="8">Homodimers and heterodimers.</text>
</comment>
<keyword evidence="11" id="KW-1185">Reference proteome</keyword>